<keyword evidence="2" id="KW-1185">Reference proteome</keyword>
<proteinExistence type="predicted"/>
<evidence type="ECO:0000313" key="1">
    <source>
        <dbReference type="EMBL" id="MBC8747372.1"/>
    </source>
</evidence>
<organism evidence="1 2">
    <name type="scientific">Paraburkholderia podalyriae</name>
    <dbReference type="NCBI Taxonomy" id="1938811"/>
    <lineage>
        <taxon>Bacteria</taxon>
        <taxon>Pseudomonadati</taxon>
        <taxon>Pseudomonadota</taxon>
        <taxon>Betaproteobacteria</taxon>
        <taxon>Burkholderiales</taxon>
        <taxon>Burkholderiaceae</taxon>
        <taxon>Paraburkholderia</taxon>
    </lineage>
</organism>
<reference evidence="1 2" key="1">
    <citation type="submission" date="2019-09" db="EMBL/GenBank/DDBJ databases">
        <title>Paraburkholderia podalyriae sp. nov., A South African Podalyria-associated rhizobium.</title>
        <authorList>
            <person name="Mavima L."/>
            <person name="Beukes C.W."/>
            <person name="Palmer M."/>
            <person name="De Meyer S.E."/>
            <person name="James E.K."/>
            <person name="Maluk M."/>
            <person name="Avontuur J.R."/>
            <person name="Chan W.Y."/>
            <person name="Venter S.N."/>
            <person name="Steenkamp E.T."/>
        </authorList>
    </citation>
    <scope>NUCLEOTIDE SEQUENCE [LARGE SCALE GENOMIC DNA]</scope>
    <source>
        <strain evidence="1 2">WC7.3b</strain>
    </source>
</reference>
<dbReference type="Proteomes" id="UP000736373">
    <property type="component" value="Unassembled WGS sequence"/>
</dbReference>
<comment type="caution">
    <text evidence="1">The sequence shown here is derived from an EMBL/GenBank/DDBJ whole genome shotgun (WGS) entry which is preliminary data.</text>
</comment>
<name>A0ABR7PLW2_9BURK</name>
<gene>
    <name evidence="1" type="ORF">F6X42_12370</name>
</gene>
<sequence>MSIAKRRASSARLFLVTNKSSAVAIPADCKATTSGPTPEAWFEEEVGYIGEMPACTRIPTDTHRQ</sequence>
<dbReference type="EMBL" id="VZQQ01000008">
    <property type="protein sequence ID" value="MBC8747372.1"/>
    <property type="molecule type" value="Genomic_DNA"/>
</dbReference>
<evidence type="ECO:0000313" key="2">
    <source>
        <dbReference type="Proteomes" id="UP000736373"/>
    </source>
</evidence>
<accession>A0ABR7PLW2</accession>
<protein>
    <submittedName>
        <fullName evidence="1">Uncharacterized protein</fullName>
    </submittedName>
</protein>
<dbReference type="RefSeq" id="WP_187634455.1">
    <property type="nucleotide sequence ID" value="NZ_VZQQ01000008.1"/>
</dbReference>